<feature type="transmembrane region" description="Helical" evidence="1">
    <location>
        <begin position="38"/>
        <end position="58"/>
    </location>
</feature>
<evidence type="ECO:0000313" key="3">
    <source>
        <dbReference type="Proteomes" id="UP000198615"/>
    </source>
</evidence>
<sequence length="60" mass="6328">MDFLAAFALVLVIEGLLYAAAPEAMRRAMTVILTQPPGAMRVAGLCAAISGILLLWLVRG</sequence>
<keyword evidence="1" id="KW-1133">Transmembrane helix</keyword>
<keyword evidence="3" id="KW-1185">Reference proteome</keyword>
<comment type="caution">
    <text evidence="2">The sequence shown here is derived from an EMBL/GenBank/DDBJ whole genome shotgun (WGS) entry which is preliminary data.</text>
</comment>
<dbReference type="RefSeq" id="WP_245565641.1">
    <property type="nucleotide sequence ID" value="NZ_FNBW01000003.1"/>
</dbReference>
<dbReference type="AlphaFoldDB" id="A0A8G2EVT8"/>
<dbReference type="Proteomes" id="UP000198615">
    <property type="component" value="Unassembled WGS sequence"/>
</dbReference>
<reference evidence="2 3" key="1">
    <citation type="submission" date="2016-10" db="EMBL/GenBank/DDBJ databases">
        <authorList>
            <person name="Varghese N."/>
            <person name="Submissions S."/>
        </authorList>
    </citation>
    <scope>NUCLEOTIDE SEQUENCE [LARGE SCALE GENOMIC DNA]</scope>
    <source>
        <strain evidence="2 3">DSM 18839</strain>
    </source>
</reference>
<dbReference type="EMBL" id="FNBW01000003">
    <property type="protein sequence ID" value="SDF44174.1"/>
    <property type="molecule type" value="Genomic_DNA"/>
</dbReference>
<dbReference type="InterPro" id="IPR019201">
    <property type="entry name" value="DUF2065"/>
</dbReference>
<dbReference type="Pfam" id="PF09838">
    <property type="entry name" value="DUF2065"/>
    <property type="match status" value="1"/>
</dbReference>
<dbReference type="PANTHER" id="PTHR38602">
    <property type="entry name" value="INNER MEMBRANE PROTEIN-RELATED"/>
    <property type="match status" value="1"/>
</dbReference>
<accession>A0A8G2EVT8</accession>
<keyword evidence="1" id="KW-0812">Transmembrane</keyword>
<dbReference type="PANTHER" id="PTHR38602:SF1">
    <property type="entry name" value="INNER MEMBRANE PROTEIN"/>
    <property type="match status" value="1"/>
</dbReference>
<evidence type="ECO:0000313" key="2">
    <source>
        <dbReference type="EMBL" id="SDF44174.1"/>
    </source>
</evidence>
<protein>
    <recommendedName>
        <fullName evidence="4">DUF2065 domain-containing protein</fullName>
    </recommendedName>
</protein>
<evidence type="ECO:0008006" key="4">
    <source>
        <dbReference type="Google" id="ProtNLM"/>
    </source>
</evidence>
<name>A0A8G2EVT8_9PROT</name>
<keyword evidence="1" id="KW-0472">Membrane</keyword>
<organism evidence="2 3">
    <name type="scientific">Thalassobaculum litoreum DSM 18839</name>
    <dbReference type="NCBI Taxonomy" id="1123362"/>
    <lineage>
        <taxon>Bacteria</taxon>
        <taxon>Pseudomonadati</taxon>
        <taxon>Pseudomonadota</taxon>
        <taxon>Alphaproteobacteria</taxon>
        <taxon>Rhodospirillales</taxon>
        <taxon>Thalassobaculaceae</taxon>
        <taxon>Thalassobaculum</taxon>
    </lineage>
</organism>
<proteinExistence type="predicted"/>
<gene>
    <name evidence="2" type="ORF">SAMN05660686_01365</name>
</gene>
<evidence type="ECO:0000256" key="1">
    <source>
        <dbReference type="SAM" id="Phobius"/>
    </source>
</evidence>